<proteinExistence type="predicted"/>
<reference evidence="1 2" key="1">
    <citation type="submission" date="2020-10" db="EMBL/GenBank/DDBJ databases">
        <title>Connecting structure to function with the recovery of over 1000 high-quality activated sludge metagenome-assembled genomes encoding full-length rRNA genes using long-read sequencing.</title>
        <authorList>
            <person name="Singleton C.M."/>
            <person name="Petriglieri F."/>
            <person name="Kristensen J.M."/>
            <person name="Kirkegaard R.H."/>
            <person name="Michaelsen T.Y."/>
            <person name="Andersen M.H."/>
            <person name="Karst S.M."/>
            <person name="Dueholm M.S."/>
            <person name="Nielsen P.H."/>
            <person name="Albertsen M."/>
        </authorList>
    </citation>
    <scope>NUCLEOTIDE SEQUENCE [LARGE SCALE GENOMIC DNA]</scope>
    <source>
        <strain evidence="1">Ribe_18-Q3-R11-54_MAXAC.273</strain>
    </source>
</reference>
<dbReference type="Pfam" id="PF24716">
    <property type="entry name" value="WapI"/>
    <property type="match status" value="1"/>
</dbReference>
<dbReference type="EMBL" id="JADKGY010000001">
    <property type="protein sequence ID" value="MBK9980938.1"/>
    <property type="molecule type" value="Genomic_DNA"/>
</dbReference>
<dbReference type="InterPro" id="IPR056510">
    <property type="entry name" value="WapI"/>
</dbReference>
<evidence type="ECO:0000313" key="1">
    <source>
        <dbReference type="EMBL" id="MBK9980938.1"/>
    </source>
</evidence>
<sequence>MIFYGLDGQTVEVRITGYQFSIEKNDNVDDDWLNIYINVKSHVGHWHTVDPSLTTLEFRELTEWFYLLSKNEKPEYADMRFVEPNLSFELLNEYDNEQKMFRIKFGLESRPLNAKEGEEYFVDFIADNHELLRIAEALKTELEKYPEKRLNA</sequence>
<gene>
    <name evidence="1" type="ORF">IPP15_00700</name>
</gene>
<name>A0A9D7XR56_9BACT</name>
<comment type="caution">
    <text evidence="1">The sequence shown here is derived from an EMBL/GenBank/DDBJ whole genome shotgun (WGS) entry which is preliminary data.</text>
</comment>
<dbReference type="Proteomes" id="UP000808337">
    <property type="component" value="Unassembled WGS sequence"/>
</dbReference>
<organism evidence="1 2">
    <name type="scientific">Candidatus Opimibacter skivensis</name>
    <dbReference type="NCBI Taxonomy" id="2982028"/>
    <lineage>
        <taxon>Bacteria</taxon>
        <taxon>Pseudomonadati</taxon>
        <taxon>Bacteroidota</taxon>
        <taxon>Saprospiria</taxon>
        <taxon>Saprospirales</taxon>
        <taxon>Saprospiraceae</taxon>
        <taxon>Candidatus Opimibacter</taxon>
    </lineage>
</organism>
<accession>A0A9D7XR56</accession>
<dbReference type="AlphaFoldDB" id="A0A9D7XR56"/>
<protein>
    <submittedName>
        <fullName evidence="1">Uncharacterized protein</fullName>
    </submittedName>
</protein>
<evidence type="ECO:0000313" key="2">
    <source>
        <dbReference type="Proteomes" id="UP000808337"/>
    </source>
</evidence>